<name>A0A844FXF4_9BACT</name>
<accession>A0A844FXF4</accession>
<evidence type="ECO:0000313" key="1">
    <source>
        <dbReference type="EMBL" id="MST95897.1"/>
    </source>
</evidence>
<protein>
    <submittedName>
        <fullName evidence="1">Uncharacterized protein</fullName>
    </submittedName>
</protein>
<dbReference type="EMBL" id="VUNS01000002">
    <property type="protein sequence ID" value="MST95897.1"/>
    <property type="molecule type" value="Genomic_DNA"/>
</dbReference>
<organism evidence="1 2">
    <name type="scientific">Victivallis lenta</name>
    <dbReference type="NCBI Taxonomy" id="2606640"/>
    <lineage>
        <taxon>Bacteria</taxon>
        <taxon>Pseudomonadati</taxon>
        <taxon>Lentisphaerota</taxon>
        <taxon>Lentisphaeria</taxon>
        <taxon>Victivallales</taxon>
        <taxon>Victivallaceae</taxon>
        <taxon>Victivallis</taxon>
    </lineage>
</organism>
<keyword evidence="2" id="KW-1185">Reference proteome</keyword>
<reference evidence="1 2" key="1">
    <citation type="submission" date="2019-08" db="EMBL/GenBank/DDBJ databases">
        <title>In-depth cultivation of the pig gut microbiome towards novel bacterial diversity and tailored functional studies.</title>
        <authorList>
            <person name="Wylensek D."/>
            <person name="Hitch T.C.A."/>
            <person name="Clavel T."/>
        </authorList>
    </citation>
    <scope>NUCLEOTIDE SEQUENCE [LARGE SCALE GENOMIC DNA]</scope>
    <source>
        <strain evidence="1 2">BBE-744-WT-12</strain>
    </source>
</reference>
<dbReference type="AlphaFoldDB" id="A0A844FXF4"/>
<proteinExistence type="predicted"/>
<dbReference type="Proteomes" id="UP000435649">
    <property type="component" value="Unassembled WGS sequence"/>
</dbReference>
<sequence length="120" mass="13273">MADGKLCYNPDIFRVRNLDEARRIILTNEGPADTGECRRKETPALAAGLCRELNLRKNQLLLDHGCGVGRRRHFAGDAGDGARRCGYPGADRAVFLAFFNSGSFRPEPESRRTRHSAGLT</sequence>
<evidence type="ECO:0000313" key="2">
    <source>
        <dbReference type="Proteomes" id="UP000435649"/>
    </source>
</evidence>
<comment type="caution">
    <text evidence="1">The sequence shown here is derived from an EMBL/GenBank/DDBJ whole genome shotgun (WGS) entry which is preliminary data.</text>
</comment>
<gene>
    <name evidence="1" type="ORF">FYJ85_02415</name>
</gene>
<dbReference type="RefSeq" id="WP_154416883.1">
    <property type="nucleotide sequence ID" value="NZ_VUNS01000002.1"/>
</dbReference>